<proteinExistence type="predicted"/>
<dbReference type="AlphaFoldDB" id="A0A843VXV4"/>
<evidence type="ECO:0000313" key="3">
    <source>
        <dbReference type="Proteomes" id="UP000652761"/>
    </source>
</evidence>
<name>A0A843VXV4_COLES</name>
<reference evidence="2" key="1">
    <citation type="submission" date="2017-07" db="EMBL/GenBank/DDBJ databases">
        <title>Taro Niue Genome Assembly and Annotation.</title>
        <authorList>
            <person name="Atibalentja N."/>
            <person name="Keating K."/>
            <person name="Fields C.J."/>
        </authorList>
    </citation>
    <scope>NUCLEOTIDE SEQUENCE</scope>
    <source>
        <strain evidence="2">Niue_2</strain>
        <tissue evidence="2">Leaf</tissue>
    </source>
</reference>
<protein>
    <submittedName>
        <fullName evidence="2">Uncharacterized protein</fullName>
    </submittedName>
</protein>
<dbReference type="EMBL" id="NMUH01002089">
    <property type="protein sequence ID" value="MQL97724.1"/>
    <property type="molecule type" value="Genomic_DNA"/>
</dbReference>
<feature type="chain" id="PRO_5032873543" evidence="1">
    <location>
        <begin position="19"/>
        <end position="120"/>
    </location>
</feature>
<keyword evidence="1" id="KW-0732">Signal</keyword>
<accession>A0A843VXV4</accession>
<dbReference type="Proteomes" id="UP000652761">
    <property type="component" value="Unassembled WGS sequence"/>
</dbReference>
<organism evidence="2 3">
    <name type="scientific">Colocasia esculenta</name>
    <name type="common">Wild taro</name>
    <name type="synonym">Arum esculentum</name>
    <dbReference type="NCBI Taxonomy" id="4460"/>
    <lineage>
        <taxon>Eukaryota</taxon>
        <taxon>Viridiplantae</taxon>
        <taxon>Streptophyta</taxon>
        <taxon>Embryophyta</taxon>
        <taxon>Tracheophyta</taxon>
        <taxon>Spermatophyta</taxon>
        <taxon>Magnoliopsida</taxon>
        <taxon>Liliopsida</taxon>
        <taxon>Araceae</taxon>
        <taxon>Aroideae</taxon>
        <taxon>Colocasieae</taxon>
        <taxon>Colocasia</taxon>
    </lineage>
</organism>
<feature type="signal peptide" evidence="1">
    <location>
        <begin position="1"/>
        <end position="18"/>
    </location>
</feature>
<evidence type="ECO:0000313" key="2">
    <source>
        <dbReference type="EMBL" id="MQL97724.1"/>
    </source>
</evidence>
<gene>
    <name evidence="2" type="ORF">Taro_030415</name>
</gene>
<comment type="caution">
    <text evidence="2">The sequence shown here is derived from an EMBL/GenBank/DDBJ whole genome shotgun (WGS) entry which is preliminary data.</text>
</comment>
<keyword evidence="3" id="KW-1185">Reference proteome</keyword>
<sequence>MGLPEDSFFLLLSTCVLAGRSEKWPPSTVDDNDLKPLLRADAKLAGSPSTSWNSILCLDHRAWEYIRRQVLGKANQILHGKHVRTDQNLQLVGVHEASLTRNGFDKPASKEPEVGARILE</sequence>
<evidence type="ECO:0000256" key="1">
    <source>
        <dbReference type="SAM" id="SignalP"/>
    </source>
</evidence>